<dbReference type="EMBL" id="JACAZI010000003">
    <property type="protein sequence ID" value="KAF7366154.1"/>
    <property type="molecule type" value="Genomic_DNA"/>
</dbReference>
<feature type="binding site" evidence="10">
    <location>
        <position position="257"/>
    </location>
    <ligand>
        <name>Ca(2+)</name>
        <dbReference type="ChEBI" id="CHEBI:29108"/>
        <label>2</label>
    </ligand>
</feature>
<sequence>MRFPDLFSPMFGVVVLTLALFGMPGHAAPQAAPAASASAVADSGGGGSGSGSGKPVTVTGCGIPNVTHAVNSVCLPWYGIRDTIMSEIFQGRCGDNARAAVRLSFHDAGTFSQELQDNALPNGGADGSILVDPNEVLRSENNGLQNIVSLLQPLPDQFGVSPGDIVQIAGILAVLACPGGPAITAYVGRTPPQNIAPTGLLPSPEDPVATLVARFADMGLSSRDMIALIGAHTTGTQQFVNPAEANYTFDTTDTIWDTRFYTQTADNTTVLPDVYKLDSDVAFSTDPTTSTDFNRFIGQQSLWQTDYITAHTAMSILGQNAAHLTDCSEILPSSIDLTPLEETTTTGKGGGGGRRRRRRRGARTSPRRTR</sequence>
<feature type="binding site" description="axial binding residue" evidence="10">
    <location>
        <position position="232"/>
    </location>
    <ligand>
        <name>heme b</name>
        <dbReference type="ChEBI" id="CHEBI:60344"/>
    </ligand>
    <ligandPart>
        <name>Fe</name>
        <dbReference type="ChEBI" id="CHEBI:18248"/>
    </ligandPart>
</feature>
<reference evidence="16" key="1">
    <citation type="submission" date="2020-05" db="EMBL/GenBank/DDBJ databases">
        <title>Mycena genomes resolve the evolution of fungal bioluminescence.</title>
        <authorList>
            <person name="Tsai I.J."/>
        </authorList>
    </citation>
    <scope>NUCLEOTIDE SEQUENCE</scope>
    <source>
        <strain evidence="16">CCC161011</strain>
    </source>
</reference>
<feature type="binding site" evidence="10">
    <location>
        <position position="250"/>
    </location>
    <ligand>
        <name>Ca(2+)</name>
        <dbReference type="ChEBI" id="CHEBI:29108"/>
        <label>2</label>
    </ligand>
</feature>
<dbReference type="GO" id="GO:0046872">
    <property type="term" value="F:metal ion binding"/>
    <property type="evidence" value="ECO:0007669"/>
    <property type="project" value="UniProtKB-UniRule"/>
</dbReference>
<feature type="binding site" evidence="10">
    <location>
        <position position="128"/>
    </location>
    <ligand>
        <name>Ca(2+)</name>
        <dbReference type="ChEBI" id="CHEBI:29108"/>
        <label>1</label>
    </ligand>
</feature>
<feature type="binding site" evidence="10">
    <location>
        <position position="107"/>
    </location>
    <ligand>
        <name>Ca(2+)</name>
        <dbReference type="ChEBI" id="CHEBI:29108"/>
        <label>1</label>
    </ligand>
</feature>
<feature type="binding site" evidence="10">
    <location>
        <position position="252"/>
    </location>
    <ligand>
        <name>Ca(2+)</name>
        <dbReference type="ChEBI" id="CHEBI:29108"/>
        <label>2</label>
    </ligand>
</feature>
<evidence type="ECO:0000256" key="7">
    <source>
        <dbReference type="ARBA" id="ARBA00023004"/>
    </source>
</evidence>
<dbReference type="PRINTS" id="PR00462">
    <property type="entry name" value="LIGNINASE"/>
</dbReference>
<keyword evidence="7 10" id="KW-0408">Iron</keyword>
<evidence type="ECO:0000313" key="17">
    <source>
        <dbReference type="Proteomes" id="UP000620124"/>
    </source>
</evidence>
<gene>
    <name evidence="16" type="ORF">MVEN_00492300</name>
</gene>
<dbReference type="Pfam" id="PF00141">
    <property type="entry name" value="peroxidase"/>
    <property type="match status" value="1"/>
</dbReference>
<dbReference type="Gene3D" id="1.10.420.10">
    <property type="entry name" value="Peroxidase, domain 2"/>
    <property type="match status" value="1"/>
</dbReference>
<dbReference type="OrthoDB" id="2113341at2759"/>
<evidence type="ECO:0000256" key="11">
    <source>
        <dbReference type="PIRSR" id="PIRSR601621-3"/>
    </source>
</evidence>
<keyword evidence="3 13" id="KW-0575">Peroxidase</keyword>
<keyword evidence="6 13" id="KW-0560">Oxidoreductase</keyword>
<evidence type="ECO:0000256" key="5">
    <source>
        <dbReference type="ARBA" id="ARBA00022723"/>
    </source>
</evidence>
<evidence type="ECO:0000256" key="10">
    <source>
        <dbReference type="PIRSR" id="PIRSR601621-2"/>
    </source>
</evidence>
<evidence type="ECO:0000256" key="6">
    <source>
        <dbReference type="ARBA" id="ARBA00023002"/>
    </source>
</evidence>
<accession>A0A8H6YWT6</accession>
<evidence type="ECO:0000256" key="1">
    <source>
        <dbReference type="ARBA" id="ARBA00006089"/>
    </source>
</evidence>
<dbReference type="InterPro" id="IPR001621">
    <property type="entry name" value="Ligninase"/>
</dbReference>
<dbReference type="InterPro" id="IPR019794">
    <property type="entry name" value="Peroxidases_AS"/>
</dbReference>
<dbReference type="SUPFAM" id="SSF48113">
    <property type="entry name" value="Heme-dependent peroxidases"/>
    <property type="match status" value="1"/>
</dbReference>
<dbReference type="PANTHER" id="PTHR31356:SF66">
    <property type="entry name" value="CATALASE-PEROXIDASE"/>
    <property type="match status" value="1"/>
</dbReference>
<feature type="compositionally biased region" description="Basic residues" evidence="14">
    <location>
        <begin position="353"/>
        <end position="370"/>
    </location>
</feature>
<dbReference type="AlphaFoldDB" id="A0A8H6YWT6"/>
<dbReference type="PANTHER" id="PTHR31356">
    <property type="entry name" value="THYLAKOID LUMENAL 29 KDA PROTEIN, CHLOROPLASTIC-RELATED"/>
    <property type="match status" value="1"/>
</dbReference>
<dbReference type="PRINTS" id="PR00458">
    <property type="entry name" value="PEROXIDASE"/>
</dbReference>
<feature type="disulfide bond" evidence="12">
    <location>
        <begin position="93"/>
        <end position="177"/>
    </location>
</feature>
<dbReference type="PROSITE" id="PS50873">
    <property type="entry name" value="PEROXIDASE_4"/>
    <property type="match status" value="1"/>
</dbReference>
<feature type="site" description="Transition state stabilizer" evidence="11">
    <location>
        <position position="102"/>
    </location>
</feature>
<keyword evidence="8" id="KW-0325">Glycoprotein</keyword>
<dbReference type="GO" id="GO:0042744">
    <property type="term" value="P:hydrogen peroxide catabolic process"/>
    <property type="evidence" value="ECO:0007669"/>
    <property type="project" value="TreeGrafter"/>
</dbReference>
<keyword evidence="4 10" id="KW-0349">Heme</keyword>
<keyword evidence="5 10" id="KW-0479">Metal-binding</keyword>
<dbReference type="InterPro" id="IPR044831">
    <property type="entry name" value="Ccp1-like"/>
</dbReference>
<evidence type="ECO:0000313" key="16">
    <source>
        <dbReference type="EMBL" id="KAF7366154.1"/>
    </source>
</evidence>
<keyword evidence="12" id="KW-1015">Disulfide bond</keyword>
<evidence type="ECO:0000256" key="12">
    <source>
        <dbReference type="PIRSR" id="PIRSR601621-4"/>
    </source>
</evidence>
<dbReference type="GO" id="GO:0004601">
    <property type="term" value="F:peroxidase activity"/>
    <property type="evidence" value="ECO:0007669"/>
    <property type="project" value="UniProtKB-KW"/>
</dbReference>
<evidence type="ECO:0000256" key="9">
    <source>
        <dbReference type="PIRSR" id="PIRSR601621-1"/>
    </source>
</evidence>
<evidence type="ECO:0000256" key="3">
    <source>
        <dbReference type="ARBA" id="ARBA00022559"/>
    </source>
</evidence>
<feature type="binding site" evidence="10">
    <location>
        <position position="126"/>
    </location>
    <ligand>
        <name>Ca(2+)</name>
        <dbReference type="ChEBI" id="CHEBI:29108"/>
        <label>1</label>
    </ligand>
</feature>
<dbReference type="Gene3D" id="1.10.520.10">
    <property type="match status" value="1"/>
</dbReference>
<protein>
    <recommendedName>
        <fullName evidence="13">Peroxidase</fullName>
        <ecNumber evidence="13">1.11.1.-</ecNumber>
    </recommendedName>
</protein>
<dbReference type="GO" id="GO:0000302">
    <property type="term" value="P:response to reactive oxygen species"/>
    <property type="evidence" value="ECO:0007669"/>
    <property type="project" value="TreeGrafter"/>
</dbReference>
<organism evidence="16 17">
    <name type="scientific">Mycena venus</name>
    <dbReference type="NCBI Taxonomy" id="2733690"/>
    <lineage>
        <taxon>Eukaryota</taxon>
        <taxon>Fungi</taxon>
        <taxon>Dikarya</taxon>
        <taxon>Basidiomycota</taxon>
        <taxon>Agaricomycotina</taxon>
        <taxon>Agaricomycetes</taxon>
        <taxon>Agaricomycetidae</taxon>
        <taxon>Agaricales</taxon>
        <taxon>Marasmiineae</taxon>
        <taxon>Mycenaceae</taxon>
        <taxon>Mycena</taxon>
    </lineage>
</organism>
<feature type="disulfide bond" evidence="12">
    <location>
        <begin position="74"/>
        <end position="327"/>
    </location>
</feature>
<dbReference type="GO" id="GO:0020037">
    <property type="term" value="F:heme binding"/>
    <property type="evidence" value="ECO:0007669"/>
    <property type="project" value="UniProtKB-UniRule"/>
</dbReference>
<feature type="binding site" evidence="10">
    <location>
        <position position="124"/>
    </location>
    <ligand>
        <name>Ca(2+)</name>
        <dbReference type="ChEBI" id="CHEBI:29108"/>
        <label>1</label>
    </ligand>
</feature>
<feature type="signal peptide" evidence="13">
    <location>
        <begin position="1"/>
        <end position="27"/>
    </location>
</feature>
<keyword evidence="17" id="KW-1185">Reference proteome</keyword>
<evidence type="ECO:0000256" key="2">
    <source>
        <dbReference type="ARBA" id="ARBA00022525"/>
    </source>
</evidence>
<evidence type="ECO:0000256" key="8">
    <source>
        <dbReference type="ARBA" id="ARBA00023180"/>
    </source>
</evidence>
<feature type="region of interest" description="Disordered" evidence="14">
    <location>
        <begin position="336"/>
        <end position="370"/>
    </location>
</feature>
<evidence type="ECO:0000256" key="13">
    <source>
        <dbReference type="RuleBase" id="RU363051"/>
    </source>
</evidence>
<comment type="cofactor">
    <cofactor evidence="10 13">
        <name>Ca(2+)</name>
        <dbReference type="ChEBI" id="CHEBI:29108"/>
    </cofactor>
    <text evidence="10 13">Binds 2 calcium ions per subunit.</text>
</comment>
<keyword evidence="2" id="KW-0964">Secreted</keyword>
<evidence type="ECO:0000259" key="15">
    <source>
        <dbReference type="PROSITE" id="PS50873"/>
    </source>
</evidence>
<proteinExistence type="inferred from homology"/>
<dbReference type="InterPro" id="IPR002016">
    <property type="entry name" value="Haem_peroxidase"/>
</dbReference>
<feature type="domain" description="Plant heme peroxidase family profile" evidence="15">
    <location>
        <begin position="97"/>
        <end position="294"/>
    </location>
</feature>
<dbReference type="EC" id="1.11.1.-" evidence="13"/>
<dbReference type="Proteomes" id="UP000620124">
    <property type="component" value="Unassembled WGS sequence"/>
</dbReference>
<dbReference type="InterPro" id="IPR010255">
    <property type="entry name" value="Haem_peroxidase_sf"/>
</dbReference>
<feature type="chain" id="PRO_5034945764" description="Peroxidase" evidence="13">
    <location>
        <begin position="28"/>
        <end position="370"/>
    </location>
</feature>
<comment type="similarity">
    <text evidence="1 13">Belongs to the peroxidase family. Ligninase subfamily.</text>
</comment>
<dbReference type="GO" id="GO:0034599">
    <property type="term" value="P:cellular response to oxidative stress"/>
    <property type="evidence" value="ECO:0007669"/>
    <property type="project" value="InterPro"/>
</dbReference>
<keyword evidence="10 13" id="KW-0106">Calcium</keyword>
<comment type="caution">
    <text evidence="16">The sequence shown here is derived from an EMBL/GenBank/DDBJ whole genome shotgun (WGS) entry which is preliminary data.</text>
</comment>
<comment type="cofactor">
    <cofactor evidence="10">
        <name>heme b</name>
        <dbReference type="ChEBI" id="CHEBI:60344"/>
    </cofactor>
    <text evidence="10">Binds 1 heme b (iron(II)-protoporphyrin IX) group per subunit.</text>
</comment>
<name>A0A8H6YWT6_9AGAR</name>
<feature type="active site" description="Proton acceptor" evidence="9">
    <location>
        <position position="106"/>
    </location>
</feature>
<evidence type="ECO:0000256" key="14">
    <source>
        <dbReference type="SAM" id="MobiDB-lite"/>
    </source>
</evidence>
<dbReference type="PROSITE" id="PS00436">
    <property type="entry name" value="PEROXIDASE_2"/>
    <property type="match status" value="1"/>
</dbReference>
<feature type="binding site" evidence="10">
    <location>
        <position position="233"/>
    </location>
    <ligand>
        <name>Ca(2+)</name>
        <dbReference type="ChEBI" id="CHEBI:29108"/>
        <label>2</label>
    </ligand>
</feature>
<evidence type="ECO:0000256" key="4">
    <source>
        <dbReference type="ARBA" id="ARBA00022617"/>
    </source>
</evidence>
<keyword evidence="13" id="KW-0732">Signal</keyword>